<evidence type="ECO:0000313" key="4">
    <source>
        <dbReference type="Proteomes" id="UP000692954"/>
    </source>
</evidence>
<evidence type="ECO:0000259" key="2">
    <source>
        <dbReference type="PROSITE" id="PS50280"/>
    </source>
</evidence>
<gene>
    <name evidence="3" type="ORF">PSON_ATCC_30995.1.T1290042</name>
</gene>
<dbReference type="SMART" id="SM00317">
    <property type="entry name" value="SET"/>
    <property type="match status" value="1"/>
</dbReference>
<feature type="region of interest" description="Disordered" evidence="1">
    <location>
        <begin position="1"/>
        <end position="33"/>
    </location>
</feature>
<organism evidence="3 4">
    <name type="scientific">Paramecium sonneborni</name>
    <dbReference type="NCBI Taxonomy" id="65129"/>
    <lineage>
        <taxon>Eukaryota</taxon>
        <taxon>Sar</taxon>
        <taxon>Alveolata</taxon>
        <taxon>Ciliophora</taxon>
        <taxon>Intramacronucleata</taxon>
        <taxon>Oligohymenophorea</taxon>
        <taxon>Peniculida</taxon>
        <taxon>Parameciidae</taxon>
        <taxon>Paramecium</taxon>
    </lineage>
</organism>
<dbReference type="EMBL" id="CAJJDN010000129">
    <property type="protein sequence ID" value="CAD8120946.1"/>
    <property type="molecule type" value="Genomic_DNA"/>
</dbReference>
<dbReference type="AlphaFoldDB" id="A0A8S1QYU5"/>
<protein>
    <recommendedName>
        <fullName evidence="2">SET domain-containing protein</fullName>
    </recommendedName>
</protein>
<evidence type="ECO:0000313" key="3">
    <source>
        <dbReference type="EMBL" id="CAD8120946.1"/>
    </source>
</evidence>
<reference evidence="3" key="1">
    <citation type="submission" date="2021-01" db="EMBL/GenBank/DDBJ databases">
        <authorList>
            <consortium name="Genoscope - CEA"/>
            <person name="William W."/>
        </authorList>
    </citation>
    <scope>NUCLEOTIDE SEQUENCE</scope>
</reference>
<dbReference type="Pfam" id="PF00856">
    <property type="entry name" value="SET"/>
    <property type="match status" value="1"/>
</dbReference>
<dbReference type="InterPro" id="IPR045606">
    <property type="entry name" value="ATXR3_C"/>
</dbReference>
<feature type="compositionally biased region" description="Basic residues" evidence="1">
    <location>
        <begin position="1"/>
        <end position="10"/>
    </location>
</feature>
<accession>A0A8S1QYU5</accession>
<dbReference type="PANTHER" id="PTHR46655">
    <property type="entry name" value="HISTONE-LYSINE N-METHYLTRANSFERASE ATXR3"/>
    <property type="match status" value="1"/>
</dbReference>
<keyword evidence="4" id="KW-1185">Reference proteome</keyword>
<proteinExistence type="predicted"/>
<evidence type="ECO:0000256" key="1">
    <source>
        <dbReference type="SAM" id="MobiDB-lite"/>
    </source>
</evidence>
<name>A0A8S1QYU5_9CILI</name>
<dbReference type="Pfam" id="PF19633">
    <property type="entry name" value="SDG2_C"/>
    <property type="match status" value="1"/>
</dbReference>
<comment type="caution">
    <text evidence="3">The sequence shown here is derived from an EMBL/GenBank/DDBJ whole genome shotgun (WGS) entry which is preliminary data.</text>
</comment>
<dbReference type="InterPro" id="IPR001214">
    <property type="entry name" value="SET_dom"/>
</dbReference>
<dbReference type="OrthoDB" id="308383at2759"/>
<dbReference type="PROSITE" id="PS50280">
    <property type="entry name" value="SET"/>
    <property type="match status" value="1"/>
</dbReference>
<dbReference type="PANTHER" id="PTHR46655:SF1">
    <property type="entry name" value="HISTONE-LYSINE N-METHYLTRANSFERASE ATXR3"/>
    <property type="match status" value="1"/>
</dbReference>
<feature type="domain" description="SET" evidence="2">
    <location>
        <begin position="411"/>
        <end position="552"/>
    </location>
</feature>
<dbReference type="Proteomes" id="UP000692954">
    <property type="component" value="Unassembled WGS sequence"/>
</dbReference>
<sequence length="1066" mass="126076">MSLQRAKRNATKLTYSVEEENESDSSSKQIKKKQKKNNKVAIVECKKKVKVQPLLRFNPIAWSRLLNVGKLLGQIDSQGILNNDEFVITNILNDVGQSNVYKEWFDGEYKFVQDEKSKLMKPLEFKSNLHYLHQFEKRIQNRHYWNNETVWKDLRKLFGNTYLRCGNVQDYNYLSKVWLDGKVKIKPNMDVFNSQIEADVRSLMEIDKEYKVQTTKWPVIPDKKDIRSYQEIYNYEPNPNQQPYIEQIREKLSTSKRPVKCYKDCVCFDLSKMGTFSYVNITWDSECPNRKNRVECLEHEGTDKPCMNMSIQLKQHQINKMKQEENADVEETPCWGIDAYTRKVIINILPLNYDETQKNKFMEKLLLAINRPSDKENAYDMRSACDFIIKESKLMSSHYNKDDRKMAKQISKVIQYDPEGFRIHTKGFGLVCVNKEGIKNNSLIIPYLGEIYQPWRWYEKQDFIKKQMKEHNQKDILPDFYNIMLDIHRDDAKGIDFLFVDPINKGNYSSRLSHSCNPNCGTVTTVSNGTYVIGMYAMREIQYGEELTFDYCSFTESKQEQLQALCLCGSEKCKIYYLQLSNCKEYNGILDKEHCFLTRNAILLKSCSDNIDKSSEDSELYSKYRIGSSVLNDCPLWLKNWVGYILKFIDQERQTYKSELNLKYEQTAEVEQWNQFTATQHSEDRIQNLIFTLDKIKFYLNNSDSSEPPISIIEDNDLLDSFWKDYSSSSSSSESSFFNELYQLFQKHNQKKLIELMHIIYKKKQQLNDYKENIHNIHRQELLLTRMLFLTMSHILMQQQYTFHHEALSLILYMMAFTYTYFKPFEYVGFSSPPIEDLEWRKVGAFKKKCKSEGRAYSSQFVWGQLIGWFKQTVAAPQASLSQDRRGTLSYPAISSFDKAGDKAYPFQQSKTQSSRSYFIQHLLDKPSYMWPPETASWSYKNTYKIYGTILFEQFYSTELEEDFLDEVLASHTKDYDFKFQLFVKYESKKFKHSSELFDKFKEILKPYIGEYQLNYKDVIVAPQRYRRCKFENNSKREAYIESLRADGKSEEADLIQKFPFISYAI</sequence>